<proteinExistence type="predicted"/>
<evidence type="ECO:0000313" key="1">
    <source>
        <dbReference type="EMBL" id="WNY51648.1"/>
    </source>
</evidence>
<organism evidence="1">
    <name type="scientific">Streptococcus iners</name>
    <dbReference type="NCBI Taxonomy" id="3028084"/>
    <lineage>
        <taxon>Bacteria</taxon>
        <taxon>Bacillati</taxon>
        <taxon>Bacillota</taxon>
        <taxon>Bacilli</taxon>
        <taxon>Lactobacillales</taxon>
        <taxon>Streptococcaceae</taxon>
        <taxon>Streptococcus</taxon>
    </lineage>
</organism>
<sequence>MSVTYRVKGLKRYLNQVQQMPKRAQQAVNRELSRSSLRVELRAKELAPWDTGWMSLSIYSVQYRFLVWMVSSPVDYSIYVELGTRYQSAQPFLFPALEEEYPVLMRNLSKMFRR</sequence>
<dbReference type="EMBL" id="CP118735">
    <property type="protein sequence ID" value="WNY51648.1"/>
    <property type="molecule type" value="Genomic_DNA"/>
</dbReference>
<gene>
    <name evidence="1" type="ORF">PW252_03095</name>
</gene>
<dbReference type="RefSeq" id="WP_248050625.1">
    <property type="nucleotide sequence ID" value="NZ_CP118735.1"/>
</dbReference>
<name>A0AA97A336_9STRE</name>
<accession>A0AA97A336</accession>
<protein>
    <submittedName>
        <fullName evidence="1">HK97 gp10 family phage protein</fullName>
    </submittedName>
</protein>
<dbReference type="AlphaFoldDB" id="A0AA97A336"/>
<dbReference type="KEGG" id="sins:PW252_03095"/>
<reference evidence="1" key="1">
    <citation type="submission" date="2023-02" db="EMBL/GenBank/DDBJ databases">
        <title>Streptococcus sp. Genome Sequencing and Assembly.</title>
        <authorList>
            <person name="Shore S.M."/>
            <person name="Nicholson T.L."/>
        </authorList>
    </citation>
    <scope>NUCLEOTIDE SEQUENCE</scope>
    <source>
        <strain evidence="1">29887</strain>
    </source>
</reference>